<keyword evidence="5 6" id="KW-0804">Transcription</keyword>
<evidence type="ECO:0000256" key="1">
    <source>
        <dbReference type="ARBA" id="ARBA00010641"/>
    </source>
</evidence>
<proteinExistence type="inferred from homology"/>
<evidence type="ECO:0000256" key="5">
    <source>
        <dbReference type="ARBA" id="ARBA00023163"/>
    </source>
</evidence>
<dbReference type="PROSITE" id="PS01063">
    <property type="entry name" value="SIGMA70_ECF"/>
    <property type="match status" value="1"/>
</dbReference>
<evidence type="ECO:0000256" key="4">
    <source>
        <dbReference type="ARBA" id="ARBA00023125"/>
    </source>
</evidence>
<dbReference type="PANTHER" id="PTHR43133">
    <property type="entry name" value="RNA POLYMERASE ECF-TYPE SIGMA FACTO"/>
    <property type="match status" value="1"/>
</dbReference>
<dbReference type="InterPro" id="IPR036388">
    <property type="entry name" value="WH-like_DNA-bd_sf"/>
</dbReference>
<sequence length="183" mass="21861">MVGDTEQDIIMKLRDPKMCNAGFEQLVLMYRESLYWHIRRLVVSNEDAEDILQESLIKAYRSLDEFRGESRLFTWLYRIATNESLQFLRRKKLSFTPYEEVSDMLIRTLYAENNTDADELLLRFQEAILRLPEKQRVVFNLRYYDELSYEEISRITGQSVATLKTGYHYAVEKVKKYMVNSQI</sequence>
<evidence type="ECO:0000256" key="3">
    <source>
        <dbReference type="ARBA" id="ARBA00023082"/>
    </source>
</evidence>
<dbReference type="Pfam" id="PF08281">
    <property type="entry name" value="Sigma70_r4_2"/>
    <property type="match status" value="1"/>
</dbReference>
<gene>
    <name evidence="9" type="ORF">BC742_2053</name>
</gene>
<dbReference type="GO" id="GO:0003677">
    <property type="term" value="F:DNA binding"/>
    <property type="evidence" value="ECO:0007669"/>
    <property type="project" value="UniProtKB-KW"/>
</dbReference>
<dbReference type="InterPro" id="IPR013249">
    <property type="entry name" value="RNA_pol_sigma70_r4_t2"/>
</dbReference>
<comment type="similarity">
    <text evidence="1 6">Belongs to the sigma-70 factor family. ECF subfamily.</text>
</comment>
<evidence type="ECO:0000256" key="6">
    <source>
        <dbReference type="RuleBase" id="RU000716"/>
    </source>
</evidence>
<feature type="domain" description="RNA polymerase sigma-70 region 2" evidence="7">
    <location>
        <begin position="26"/>
        <end position="92"/>
    </location>
</feature>
<keyword evidence="4 6" id="KW-0238">DNA-binding</keyword>
<keyword evidence="3 6" id="KW-0731">Sigma factor</keyword>
<dbReference type="GO" id="GO:0016987">
    <property type="term" value="F:sigma factor activity"/>
    <property type="evidence" value="ECO:0007669"/>
    <property type="project" value="UniProtKB-KW"/>
</dbReference>
<accession>A0A495VQ13</accession>
<evidence type="ECO:0000256" key="2">
    <source>
        <dbReference type="ARBA" id="ARBA00023015"/>
    </source>
</evidence>
<dbReference type="InterPro" id="IPR039425">
    <property type="entry name" value="RNA_pol_sigma-70-like"/>
</dbReference>
<dbReference type="InterPro" id="IPR013325">
    <property type="entry name" value="RNA_pol_sigma_r2"/>
</dbReference>
<dbReference type="GO" id="GO:0006352">
    <property type="term" value="P:DNA-templated transcription initiation"/>
    <property type="evidence" value="ECO:0007669"/>
    <property type="project" value="InterPro"/>
</dbReference>
<protein>
    <recommendedName>
        <fullName evidence="6">RNA polymerase sigma factor</fullName>
    </recommendedName>
</protein>
<evidence type="ECO:0000259" key="7">
    <source>
        <dbReference type="Pfam" id="PF04542"/>
    </source>
</evidence>
<dbReference type="EMBL" id="RBXN01000007">
    <property type="protein sequence ID" value="RKT50513.1"/>
    <property type="molecule type" value="Genomic_DNA"/>
</dbReference>
<evidence type="ECO:0000313" key="10">
    <source>
        <dbReference type="Proteomes" id="UP000269493"/>
    </source>
</evidence>
<dbReference type="Proteomes" id="UP000269493">
    <property type="component" value="Unassembled WGS sequence"/>
</dbReference>
<organism evidence="9 10">
    <name type="scientific">Coprobacter fastidiosus NSB1 = JCM 33896</name>
    <dbReference type="NCBI Taxonomy" id="1349822"/>
    <lineage>
        <taxon>Bacteria</taxon>
        <taxon>Pseudomonadati</taxon>
        <taxon>Bacteroidota</taxon>
        <taxon>Bacteroidia</taxon>
        <taxon>Bacteroidales</taxon>
        <taxon>Barnesiellaceae</taxon>
        <taxon>Coprobacter</taxon>
    </lineage>
</organism>
<dbReference type="CDD" id="cd06171">
    <property type="entry name" value="Sigma70_r4"/>
    <property type="match status" value="1"/>
</dbReference>
<dbReference type="SUPFAM" id="SSF88659">
    <property type="entry name" value="Sigma3 and sigma4 domains of RNA polymerase sigma factors"/>
    <property type="match status" value="1"/>
</dbReference>
<dbReference type="InterPro" id="IPR013324">
    <property type="entry name" value="RNA_pol_sigma_r3/r4-like"/>
</dbReference>
<dbReference type="InterPro" id="IPR014284">
    <property type="entry name" value="RNA_pol_sigma-70_dom"/>
</dbReference>
<comment type="caution">
    <text evidence="9">The sequence shown here is derived from an EMBL/GenBank/DDBJ whole genome shotgun (WGS) entry which is preliminary data.</text>
</comment>
<dbReference type="NCBIfam" id="TIGR02937">
    <property type="entry name" value="sigma70-ECF"/>
    <property type="match status" value="1"/>
</dbReference>
<dbReference type="PANTHER" id="PTHR43133:SF51">
    <property type="entry name" value="RNA POLYMERASE SIGMA FACTOR"/>
    <property type="match status" value="1"/>
</dbReference>
<dbReference type="Gene3D" id="1.10.1740.10">
    <property type="match status" value="1"/>
</dbReference>
<evidence type="ECO:0000313" key="9">
    <source>
        <dbReference type="EMBL" id="RKT50513.1"/>
    </source>
</evidence>
<feature type="domain" description="RNA polymerase sigma factor 70 region 4 type 2" evidence="8">
    <location>
        <begin position="122"/>
        <end position="170"/>
    </location>
</feature>
<keyword evidence="2 6" id="KW-0805">Transcription regulation</keyword>
<dbReference type="InterPro" id="IPR000838">
    <property type="entry name" value="RNA_pol_sigma70_ECF_CS"/>
</dbReference>
<keyword evidence="10" id="KW-1185">Reference proteome</keyword>
<dbReference type="SUPFAM" id="SSF88946">
    <property type="entry name" value="Sigma2 domain of RNA polymerase sigma factors"/>
    <property type="match status" value="1"/>
</dbReference>
<dbReference type="Gene3D" id="1.10.10.10">
    <property type="entry name" value="Winged helix-like DNA-binding domain superfamily/Winged helix DNA-binding domain"/>
    <property type="match status" value="1"/>
</dbReference>
<reference evidence="9 10" key="1">
    <citation type="submission" date="2018-10" db="EMBL/GenBank/DDBJ databases">
        <title>Genomic Encyclopedia of Archaeal and Bacterial Type Strains, Phase II (KMG-II): from individual species to whole genera.</title>
        <authorList>
            <person name="Goeker M."/>
        </authorList>
    </citation>
    <scope>NUCLEOTIDE SEQUENCE [LARGE SCALE GENOMIC DNA]</scope>
    <source>
        <strain evidence="9 10">NSB1</strain>
    </source>
</reference>
<evidence type="ECO:0000259" key="8">
    <source>
        <dbReference type="Pfam" id="PF08281"/>
    </source>
</evidence>
<name>A0A495VQ13_9BACT</name>
<dbReference type="Pfam" id="PF04542">
    <property type="entry name" value="Sigma70_r2"/>
    <property type="match status" value="1"/>
</dbReference>
<dbReference type="AlphaFoldDB" id="A0A495VQ13"/>
<dbReference type="InterPro" id="IPR007627">
    <property type="entry name" value="RNA_pol_sigma70_r2"/>
</dbReference>